<keyword evidence="2" id="KW-0479">Metal-binding</keyword>
<dbReference type="InterPro" id="IPR011011">
    <property type="entry name" value="Znf_FYVE_PHD"/>
</dbReference>
<dbReference type="Pfam" id="PF00628">
    <property type="entry name" value="PHD"/>
    <property type="match status" value="1"/>
</dbReference>
<dbReference type="EMBL" id="MPUH01000964">
    <property type="protein sequence ID" value="OMJ71700.1"/>
    <property type="molecule type" value="Genomic_DNA"/>
</dbReference>
<evidence type="ECO:0000259" key="8">
    <source>
        <dbReference type="PROSITE" id="PS50016"/>
    </source>
</evidence>
<dbReference type="InterPro" id="IPR019787">
    <property type="entry name" value="Znf_PHD-finger"/>
</dbReference>
<keyword evidence="4" id="KW-0862">Zinc</keyword>
<dbReference type="OrthoDB" id="1870062at2759"/>
<protein>
    <recommendedName>
        <fullName evidence="8">PHD-type domain-containing protein</fullName>
    </recommendedName>
</protein>
<evidence type="ECO:0000256" key="4">
    <source>
        <dbReference type="ARBA" id="ARBA00022833"/>
    </source>
</evidence>
<accession>A0A1R2B4Z6</accession>
<keyword evidence="10" id="KW-1185">Reference proteome</keyword>
<dbReference type="PANTHER" id="PTHR46508:SF3">
    <property type="entry name" value="ACYL-COA N-ACYLTRANSFERASE WITH RING_FYVE_PHD-TYPE ZINC FINGER PROTEIN"/>
    <property type="match status" value="1"/>
</dbReference>
<dbReference type="GO" id="GO:0008270">
    <property type="term" value="F:zinc ion binding"/>
    <property type="evidence" value="ECO:0007669"/>
    <property type="project" value="UniProtKB-KW"/>
</dbReference>
<evidence type="ECO:0000256" key="7">
    <source>
        <dbReference type="SAM" id="Coils"/>
    </source>
</evidence>
<keyword evidence="5" id="KW-0539">Nucleus</keyword>
<dbReference type="PROSITE" id="PS50016">
    <property type="entry name" value="ZF_PHD_2"/>
    <property type="match status" value="1"/>
</dbReference>
<dbReference type="InterPro" id="IPR028941">
    <property type="entry name" value="WHIM2_dom"/>
</dbReference>
<evidence type="ECO:0000256" key="2">
    <source>
        <dbReference type="ARBA" id="ARBA00022723"/>
    </source>
</evidence>
<evidence type="ECO:0000256" key="3">
    <source>
        <dbReference type="ARBA" id="ARBA00022771"/>
    </source>
</evidence>
<dbReference type="GO" id="GO:0005634">
    <property type="term" value="C:nucleus"/>
    <property type="evidence" value="ECO:0007669"/>
    <property type="project" value="UniProtKB-SubCell"/>
</dbReference>
<dbReference type="InterPro" id="IPR013083">
    <property type="entry name" value="Znf_RING/FYVE/PHD"/>
</dbReference>
<evidence type="ECO:0000256" key="1">
    <source>
        <dbReference type="ARBA" id="ARBA00004123"/>
    </source>
</evidence>
<dbReference type="InterPro" id="IPR001965">
    <property type="entry name" value="Znf_PHD"/>
</dbReference>
<keyword evidence="3 6" id="KW-0863">Zinc-finger</keyword>
<dbReference type="Pfam" id="PF15613">
    <property type="entry name" value="WSD"/>
    <property type="match status" value="1"/>
</dbReference>
<dbReference type="PANTHER" id="PTHR46508">
    <property type="entry name" value="PHD FINGER FAMILY PROTEIN"/>
    <property type="match status" value="1"/>
</dbReference>
<evidence type="ECO:0000313" key="10">
    <source>
        <dbReference type="Proteomes" id="UP000187209"/>
    </source>
</evidence>
<comment type="caution">
    <text evidence="9">The sequence shown here is derived from an EMBL/GenBank/DDBJ whole genome shotgun (WGS) entry which is preliminary data.</text>
</comment>
<reference evidence="9 10" key="1">
    <citation type="submission" date="2016-11" db="EMBL/GenBank/DDBJ databases">
        <title>The macronuclear genome of Stentor coeruleus: a giant cell with tiny introns.</title>
        <authorList>
            <person name="Slabodnick M."/>
            <person name="Ruby J.G."/>
            <person name="Reiff S.B."/>
            <person name="Swart E.C."/>
            <person name="Gosai S."/>
            <person name="Prabakaran S."/>
            <person name="Witkowska E."/>
            <person name="Larue G.E."/>
            <person name="Fisher S."/>
            <person name="Freeman R.M."/>
            <person name="Gunawardena J."/>
            <person name="Chu W."/>
            <person name="Stover N.A."/>
            <person name="Gregory B.D."/>
            <person name="Nowacki M."/>
            <person name="Derisi J."/>
            <person name="Roy S.W."/>
            <person name="Marshall W.F."/>
            <person name="Sood P."/>
        </authorList>
    </citation>
    <scope>NUCLEOTIDE SEQUENCE [LARGE SCALE GENOMIC DNA]</scope>
    <source>
        <strain evidence="9">WM001</strain>
    </source>
</reference>
<evidence type="ECO:0000256" key="5">
    <source>
        <dbReference type="ARBA" id="ARBA00023242"/>
    </source>
</evidence>
<name>A0A1R2B4Z6_9CILI</name>
<dbReference type="AlphaFoldDB" id="A0A1R2B4Z6"/>
<sequence length="591" mass="69279">MSDKDNNIFYHFQNFYPYLNYFNTEPAKCVMCSQPILQSFYSSMHLICYQCLMKYYNQIPQEPIVNHTPPVSTPSKPPAPKIHPPQAFSYPQNLIHSMIFICDFASHFSDLIKVDSFSLEQLYKSLSSIEITELCRELCKNLVLKLAENAFRPDSEFKIIPKYKIFYMGSTLFEILDIRKYLNLVWVNVLGELIKGKCYSEYIKGTPIEKVKKSFSESLILEDFCEFTLEEKVAVVEFLINSFLDSKECREIISEKIEHQVNLTKIRYEKKHRLKQIESELLSSAATNEVLEKEKQELKAEEQKIHEELLNVYYRTLPLGYDVQNNEYYFFKFEADKILVLYPSQNPTTEIGTWYNYKTKESIKILTSELIQQQKKELKLKENINKLINTNSLLDPIETSDYKNTKSENHIGQVDIEEVKEKIMGIEKSFSKYLKSTKKRWDTDPNEKKWKAGMNSTSELKEVCDLLIEFSDKALTPLRSQVMPNQKKNKYRKVILKLWQNCTEACNAWTSYIKTCRSKEELMVGVEVYQQVIDAYISRKKEEFTKHSDECFKCKDGGKLIMCENCPRVAHLKCAGLIKIPKGEWLCEHCK</sequence>
<feature type="coiled-coil region" evidence="7">
    <location>
        <begin position="274"/>
        <end position="311"/>
    </location>
</feature>
<evidence type="ECO:0000256" key="6">
    <source>
        <dbReference type="PROSITE-ProRule" id="PRU00146"/>
    </source>
</evidence>
<proteinExistence type="predicted"/>
<comment type="subcellular location">
    <subcellularLocation>
        <location evidence="1">Nucleus</location>
    </subcellularLocation>
</comment>
<dbReference type="Proteomes" id="UP000187209">
    <property type="component" value="Unassembled WGS sequence"/>
</dbReference>
<gene>
    <name evidence="9" type="ORF">SteCoe_30008</name>
</gene>
<dbReference type="SMART" id="SM00249">
    <property type="entry name" value="PHD"/>
    <property type="match status" value="1"/>
</dbReference>
<dbReference type="CDD" id="cd15568">
    <property type="entry name" value="PHD5_NSD"/>
    <property type="match status" value="1"/>
</dbReference>
<dbReference type="Gene3D" id="3.30.40.10">
    <property type="entry name" value="Zinc/RING finger domain, C3HC4 (zinc finger)"/>
    <property type="match status" value="1"/>
</dbReference>
<dbReference type="SUPFAM" id="SSF57903">
    <property type="entry name" value="FYVE/PHD zinc finger"/>
    <property type="match status" value="1"/>
</dbReference>
<feature type="domain" description="PHD-type" evidence="8">
    <location>
        <begin position="548"/>
        <end position="591"/>
    </location>
</feature>
<organism evidence="9 10">
    <name type="scientific">Stentor coeruleus</name>
    <dbReference type="NCBI Taxonomy" id="5963"/>
    <lineage>
        <taxon>Eukaryota</taxon>
        <taxon>Sar</taxon>
        <taxon>Alveolata</taxon>
        <taxon>Ciliophora</taxon>
        <taxon>Postciliodesmatophora</taxon>
        <taxon>Heterotrichea</taxon>
        <taxon>Heterotrichida</taxon>
        <taxon>Stentoridae</taxon>
        <taxon>Stentor</taxon>
    </lineage>
</organism>
<keyword evidence="7" id="KW-0175">Coiled coil</keyword>
<evidence type="ECO:0000313" key="9">
    <source>
        <dbReference type="EMBL" id="OMJ71700.1"/>
    </source>
</evidence>